<dbReference type="GO" id="GO:0004354">
    <property type="term" value="F:glutamate dehydrogenase (NADP+) activity"/>
    <property type="evidence" value="ECO:0007669"/>
    <property type="project" value="TreeGrafter"/>
</dbReference>
<dbReference type="SUPFAM" id="SSF53223">
    <property type="entry name" value="Aminoacid dehydrogenase-like, N-terminal domain"/>
    <property type="match status" value="1"/>
</dbReference>
<dbReference type="Gene3D" id="3.40.50.720">
    <property type="entry name" value="NAD(P)-binding Rossmann-like Domain"/>
    <property type="match status" value="1"/>
</dbReference>
<evidence type="ECO:0000256" key="2">
    <source>
        <dbReference type="ARBA" id="ARBA00023002"/>
    </source>
</evidence>
<comment type="caution">
    <text evidence="4">The sequence shown here is derived from an EMBL/GenBank/DDBJ whole genome shotgun (WGS) entry which is preliminary data.</text>
</comment>
<evidence type="ECO:0000256" key="1">
    <source>
        <dbReference type="ARBA" id="ARBA00006382"/>
    </source>
</evidence>
<dbReference type="PANTHER" id="PTHR43571">
    <property type="entry name" value="NADP-SPECIFIC GLUTAMATE DEHYDROGENASE 1-RELATED"/>
    <property type="match status" value="1"/>
</dbReference>
<dbReference type="Gene3D" id="3.40.50.10860">
    <property type="entry name" value="Leucine Dehydrogenase, chain A, domain 1"/>
    <property type="match status" value="1"/>
</dbReference>
<dbReference type="VEuPathDB" id="CryptoDB:GNI_084000"/>
<dbReference type="RefSeq" id="XP_011134095.1">
    <property type="nucleotide sequence ID" value="XM_011135793.1"/>
</dbReference>
<evidence type="ECO:0000313" key="5">
    <source>
        <dbReference type="Proteomes" id="UP000019763"/>
    </source>
</evidence>
<keyword evidence="2" id="KW-0560">Oxidoreductase</keyword>
<accession>A0A023B634</accession>
<dbReference type="InterPro" id="IPR050724">
    <property type="entry name" value="Glu_Leu_Phe_Val_DH"/>
</dbReference>
<organism evidence="4 5">
    <name type="scientific">Gregarina niphandrodes</name>
    <name type="common">Septate eugregarine</name>
    <dbReference type="NCBI Taxonomy" id="110365"/>
    <lineage>
        <taxon>Eukaryota</taxon>
        <taxon>Sar</taxon>
        <taxon>Alveolata</taxon>
        <taxon>Apicomplexa</taxon>
        <taxon>Conoidasida</taxon>
        <taxon>Gregarinasina</taxon>
        <taxon>Eugregarinorida</taxon>
        <taxon>Gregarinidae</taxon>
        <taxon>Gregarina</taxon>
    </lineage>
</organism>
<protein>
    <submittedName>
        <fullName evidence="4">Glutamate dehydrogenase</fullName>
    </submittedName>
</protein>
<dbReference type="EMBL" id="AFNH02000631">
    <property type="protein sequence ID" value="EZG65161.1"/>
    <property type="molecule type" value="Genomic_DNA"/>
</dbReference>
<dbReference type="Gene3D" id="1.10.285.10">
    <property type="entry name" value="Glutamate Dehydrogenase, chain A, domain 3"/>
    <property type="match status" value="1"/>
</dbReference>
<name>A0A023B634_GRENI</name>
<keyword evidence="5" id="KW-1185">Reference proteome</keyword>
<dbReference type="Pfam" id="PF00208">
    <property type="entry name" value="ELFV_dehydrog"/>
    <property type="match status" value="1"/>
</dbReference>
<dbReference type="SMART" id="SM00839">
    <property type="entry name" value="ELFV_dehydrog"/>
    <property type="match status" value="1"/>
</dbReference>
<dbReference type="AlphaFoldDB" id="A0A023B634"/>
<dbReference type="OrthoDB" id="6718861at2759"/>
<gene>
    <name evidence="4" type="ORF">GNI_084000</name>
</gene>
<dbReference type="eggNOG" id="KOG2250">
    <property type="taxonomic scope" value="Eukaryota"/>
</dbReference>
<feature type="domain" description="Glutamate/phenylalanine/leucine/valine/L-tryptophan dehydrogenase C-terminal" evidence="3">
    <location>
        <begin position="218"/>
        <end position="458"/>
    </location>
</feature>
<dbReference type="GO" id="GO:0005829">
    <property type="term" value="C:cytosol"/>
    <property type="evidence" value="ECO:0007669"/>
    <property type="project" value="TreeGrafter"/>
</dbReference>
<reference evidence="4" key="1">
    <citation type="submission" date="2013-12" db="EMBL/GenBank/DDBJ databases">
        <authorList>
            <person name="Omoto C.K."/>
            <person name="Sibley D."/>
            <person name="Venepally P."/>
            <person name="Hadjithomas M."/>
            <person name="Karamycheva S."/>
            <person name="Brunk B."/>
            <person name="Roos D."/>
            <person name="Caler E."/>
            <person name="Lorenzi H."/>
        </authorList>
    </citation>
    <scope>NUCLEOTIDE SEQUENCE</scope>
</reference>
<proteinExistence type="inferred from homology"/>
<dbReference type="InterPro" id="IPR036291">
    <property type="entry name" value="NAD(P)-bd_dom_sf"/>
</dbReference>
<evidence type="ECO:0000313" key="4">
    <source>
        <dbReference type="EMBL" id="EZG65161.1"/>
    </source>
</evidence>
<comment type="similarity">
    <text evidence="1">Belongs to the Glu/Leu/Phe/Val dehydrogenases family.</text>
</comment>
<evidence type="ECO:0000259" key="3">
    <source>
        <dbReference type="SMART" id="SM00839"/>
    </source>
</evidence>
<dbReference type="InterPro" id="IPR046346">
    <property type="entry name" value="Aminoacid_DH-like_N_sf"/>
</dbReference>
<dbReference type="PANTHER" id="PTHR43571:SF1">
    <property type="entry name" value="NADP-SPECIFIC GLUTAMATE DEHYDROGENASE 1-RELATED"/>
    <property type="match status" value="1"/>
</dbReference>
<dbReference type="Proteomes" id="UP000019763">
    <property type="component" value="Unassembled WGS sequence"/>
</dbReference>
<dbReference type="Pfam" id="PF02812">
    <property type="entry name" value="ELFV_dehydrog_N"/>
    <property type="match status" value="1"/>
</dbReference>
<dbReference type="InterPro" id="IPR006097">
    <property type="entry name" value="Glu/Leu/Phe/Val/Trp_DH_dimer"/>
</dbReference>
<dbReference type="SUPFAM" id="SSF51735">
    <property type="entry name" value="NAD(P)-binding Rossmann-fold domains"/>
    <property type="match status" value="1"/>
</dbReference>
<dbReference type="GO" id="GO:0006537">
    <property type="term" value="P:glutamate biosynthetic process"/>
    <property type="evidence" value="ECO:0007669"/>
    <property type="project" value="TreeGrafter"/>
</dbReference>
<dbReference type="InterPro" id="IPR006096">
    <property type="entry name" value="Glu/Leu/Phe/Val/Trp_DH_C"/>
</dbReference>
<sequence>MSNTIFRLKRVLKENESLRNIKRSMRSDKYQKQTLKWFHDTSVFAQFNLKEFCNNVRPLAAKNPSFVKALRVLCEPESVNAFVVEWKNKHGELMRNNGWRCNYSSLLGACRGGVRFHPSVNQDVIVALAFEVSVQNALTNLPMGGCFMGSDFNARICCDADVQSFCNAFVVAVRKELPANWPLDITCDLGCGPRECAMLAAAHAGVVNSATGKPFPQVVGRPAAAGLGAVEFGKLFCRIPSFDKTRCLVSGSGDCALTVARNLIAEGAVVLTLSDSSGFVHCATGITYLQWQRINEHRQYRIPLRDIVSEDGWLRGLVWRAGDIWQQGISADYAFPCAHELEIDIKEAEVLADRSKIKAVLEVSYTATSDDAQSYLVYRKVKIAPSKAVNAGAMVALGMHLAEKMDKAEFEHEIKSFMSYLHDQCRSVYDSYYPDIYFKEAVDICALLKLAKIMKEKDII</sequence>
<dbReference type="GeneID" id="22913017"/>